<dbReference type="EMBL" id="BARW01000222">
    <property type="protein sequence ID" value="GAI61226.1"/>
    <property type="molecule type" value="Genomic_DNA"/>
</dbReference>
<sequence>MARTTKDDWKAWNEERKRFAKREANGFTAEIEALELHIKTLRGICPKDTAGYPHSRALFELNKLQERLNEARKYLASVAG</sequence>
<proteinExistence type="predicted"/>
<evidence type="ECO:0000313" key="1">
    <source>
        <dbReference type="EMBL" id="GAI61226.1"/>
    </source>
</evidence>
<gene>
    <name evidence="1" type="ORF">S12H4_01210</name>
</gene>
<organism evidence="1">
    <name type="scientific">marine sediment metagenome</name>
    <dbReference type="NCBI Taxonomy" id="412755"/>
    <lineage>
        <taxon>unclassified sequences</taxon>
        <taxon>metagenomes</taxon>
        <taxon>ecological metagenomes</taxon>
    </lineage>
</organism>
<accession>X1R2C2</accession>
<comment type="caution">
    <text evidence="1">The sequence shown here is derived from an EMBL/GenBank/DDBJ whole genome shotgun (WGS) entry which is preliminary data.</text>
</comment>
<name>X1R2C2_9ZZZZ</name>
<protein>
    <submittedName>
        <fullName evidence="1">Uncharacterized protein</fullName>
    </submittedName>
</protein>
<reference evidence="1" key="1">
    <citation type="journal article" date="2014" name="Front. Microbiol.">
        <title>High frequency of phylogenetically diverse reductive dehalogenase-homologous genes in deep subseafloor sedimentary metagenomes.</title>
        <authorList>
            <person name="Kawai M."/>
            <person name="Futagami T."/>
            <person name="Toyoda A."/>
            <person name="Takaki Y."/>
            <person name="Nishi S."/>
            <person name="Hori S."/>
            <person name="Arai W."/>
            <person name="Tsubouchi T."/>
            <person name="Morono Y."/>
            <person name="Uchiyama I."/>
            <person name="Ito T."/>
            <person name="Fujiyama A."/>
            <person name="Inagaki F."/>
            <person name="Takami H."/>
        </authorList>
    </citation>
    <scope>NUCLEOTIDE SEQUENCE</scope>
    <source>
        <strain evidence="1">Expedition CK06-06</strain>
    </source>
</reference>
<dbReference type="AlphaFoldDB" id="X1R2C2"/>